<name>A0A2A2TIZ0_9CYAN</name>
<dbReference type="EMBL" id="NTFS01000122">
    <property type="protein sequence ID" value="PAX54112.1"/>
    <property type="molecule type" value="Genomic_DNA"/>
</dbReference>
<dbReference type="Proteomes" id="UP000218238">
    <property type="component" value="Unassembled WGS sequence"/>
</dbReference>
<gene>
    <name evidence="1" type="ORF">CK510_12785</name>
</gene>
<dbReference type="AlphaFoldDB" id="A0A2A2TIZ0"/>
<sequence length="106" mass="12455">MIKIIYNYNTGMAAYDQCHPPTINSQWQAFKSEFDEFIEEPSIDEAWDILHSFGRLIWKLTKIPLHLLAFPTVYKHSQRFAEYGCIRSQRNCEFSCINCTLNQSSN</sequence>
<protein>
    <submittedName>
        <fullName evidence="1">Uncharacterized protein</fullName>
    </submittedName>
</protein>
<accession>A0A2A2TIZ0</accession>
<keyword evidence="2" id="KW-1185">Reference proteome</keyword>
<comment type="caution">
    <text evidence="1">The sequence shown here is derived from an EMBL/GenBank/DDBJ whole genome shotgun (WGS) entry which is preliminary data.</text>
</comment>
<reference evidence="1 2" key="1">
    <citation type="submission" date="2017-08" db="EMBL/GenBank/DDBJ databases">
        <title>Draft genome sequence of filamentous cyanobacterium Calothrix elsteri CCALA 953.</title>
        <authorList>
            <person name="Gagunashvili A.N."/>
            <person name="Elster J."/>
            <person name="Andresson O.S."/>
        </authorList>
    </citation>
    <scope>NUCLEOTIDE SEQUENCE [LARGE SCALE GENOMIC DNA]</scope>
    <source>
        <strain evidence="1 2">CCALA 953</strain>
    </source>
</reference>
<evidence type="ECO:0000313" key="1">
    <source>
        <dbReference type="EMBL" id="PAX54112.1"/>
    </source>
</evidence>
<organism evidence="1 2">
    <name type="scientific">Brunnivagina elsteri CCALA 953</name>
    <dbReference type="NCBI Taxonomy" id="987040"/>
    <lineage>
        <taxon>Bacteria</taxon>
        <taxon>Bacillati</taxon>
        <taxon>Cyanobacteriota</taxon>
        <taxon>Cyanophyceae</taxon>
        <taxon>Nostocales</taxon>
        <taxon>Calotrichaceae</taxon>
        <taxon>Brunnivagina</taxon>
    </lineage>
</organism>
<proteinExistence type="predicted"/>
<dbReference type="OrthoDB" id="459928at2"/>
<evidence type="ECO:0000313" key="2">
    <source>
        <dbReference type="Proteomes" id="UP000218238"/>
    </source>
</evidence>